<name>A0ABT4L8E2_9SPHI</name>
<evidence type="ECO:0000313" key="4">
    <source>
        <dbReference type="EMBL" id="MCZ4244175.1"/>
    </source>
</evidence>
<dbReference type="Proteomes" id="UP001144347">
    <property type="component" value="Unassembled WGS sequence"/>
</dbReference>
<dbReference type="Gene3D" id="3.55.50.30">
    <property type="match status" value="1"/>
</dbReference>
<dbReference type="Pfam" id="PF04773">
    <property type="entry name" value="FecR"/>
    <property type="match status" value="1"/>
</dbReference>
<proteinExistence type="predicted"/>
<evidence type="ECO:0000256" key="1">
    <source>
        <dbReference type="SAM" id="Phobius"/>
    </source>
</evidence>
<protein>
    <submittedName>
        <fullName evidence="4">DUF4974 domain-containing protein</fullName>
    </submittedName>
</protein>
<comment type="caution">
    <text evidence="4">The sequence shown here is derived from an EMBL/GenBank/DDBJ whole genome shotgun (WGS) entry which is preliminary data.</text>
</comment>
<evidence type="ECO:0000259" key="3">
    <source>
        <dbReference type="Pfam" id="PF16344"/>
    </source>
</evidence>
<dbReference type="PIRSF" id="PIRSF018266">
    <property type="entry name" value="FecR"/>
    <property type="match status" value="1"/>
</dbReference>
<gene>
    <name evidence="4" type="ORF">O0955_09165</name>
</gene>
<keyword evidence="5" id="KW-1185">Reference proteome</keyword>
<dbReference type="EMBL" id="JAPWGM010000003">
    <property type="protein sequence ID" value="MCZ4244175.1"/>
    <property type="molecule type" value="Genomic_DNA"/>
</dbReference>
<keyword evidence="1" id="KW-1133">Transmembrane helix</keyword>
<dbReference type="Pfam" id="PF16344">
    <property type="entry name" value="FecR_C"/>
    <property type="match status" value="1"/>
</dbReference>
<evidence type="ECO:0000313" key="5">
    <source>
        <dbReference type="Proteomes" id="UP001144347"/>
    </source>
</evidence>
<sequence length="380" mass="42461">MNEPNKEELNHLADKWLRGELTPLEKEKLDKWYNLDTDGPVDWIGNNETEAELGQRLLNNINKAKRFSLLPKRNWKIAAAAILLMTLSLSLYFYLAEQNPGPEDTIANVIYPGRNKAVLVLANGEKINLTDALNGKIATQPGVSITKNVNGQLVYNIEGGNQAKNTVIQYNTIEAPAGGQWQVKLPDGSIVFLNALSSITYPTRFVGHERKVQLKGEAYFEIAHNKAMPFKVESFGQTVEVLGTHFNIMAYADEGVTKTTLIEGSVKLSDLKSKHSNVLKPGEQAVLNASGNLSVIQVNTDKVVAWKNGKFAFDNESIEVIMRNLARWYNVEVVYKGDIKDLPFTISISRYDNISKILDKISFTQALHFKVEGRRITVMP</sequence>
<dbReference type="RefSeq" id="WP_269427249.1">
    <property type="nucleotide sequence ID" value="NZ_JAPWGM010000003.1"/>
</dbReference>
<dbReference type="InterPro" id="IPR032508">
    <property type="entry name" value="FecR_C"/>
</dbReference>
<reference evidence="4" key="1">
    <citation type="submission" date="2022-12" db="EMBL/GenBank/DDBJ databases">
        <title>Genome sequence of HCMS5-2.</title>
        <authorList>
            <person name="Woo H."/>
        </authorList>
    </citation>
    <scope>NUCLEOTIDE SEQUENCE</scope>
    <source>
        <strain evidence="4">HCMS5-2</strain>
    </source>
</reference>
<organism evidence="4 5">
    <name type="scientific">Pedobacter punctiformis</name>
    <dbReference type="NCBI Taxonomy" id="3004097"/>
    <lineage>
        <taxon>Bacteria</taxon>
        <taxon>Pseudomonadati</taxon>
        <taxon>Bacteroidota</taxon>
        <taxon>Sphingobacteriia</taxon>
        <taxon>Sphingobacteriales</taxon>
        <taxon>Sphingobacteriaceae</taxon>
        <taxon>Pedobacter</taxon>
    </lineage>
</organism>
<dbReference type="PANTHER" id="PTHR30273">
    <property type="entry name" value="PERIPLASMIC SIGNAL SENSOR AND SIGMA FACTOR ACTIVATOR FECR-RELATED"/>
    <property type="match status" value="1"/>
</dbReference>
<dbReference type="Gene3D" id="2.60.120.1440">
    <property type="match status" value="1"/>
</dbReference>
<dbReference type="InterPro" id="IPR006860">
    <property type="entry name" value="FecR"/>
</dbReference>
<dbReference type="InterPro" id="IPR012373">
    <property type="entry name" value="Ferrdict_sens_TM"/>
</dbReference>
<evidence type="ECO:0000259" key="2">
    <source>
        <dbReference type="Pfam" id="PF04773"/>
    </source>
</evidence>
<feature type="transmembrane region" description="Helical" evidence="1">
    <location>
        <begin position="75"/>
        <end position="95"/>
    </location>
</feature>
<feature type="domain" description="Protein FecR C-terminal" evidence="3">
    <location>
        <begin position="310"/>
        <end position="378"/>
    </location>
</feature>
<dbReference type="PANTHER" id="PTHR30273:SF2">
    <property type="entry name" value="PROTEIN FECR"/>
    <property type="match status" value="1"/>
</dbReference>
<feature type="domain" description="FecR protein" evidence="2">
    <location>
        <begin position="172"/>
        <end position="267"/>
    </location>
</feature>
<keyword evidence="1" id="KW-0812">Transmembrane</keyword>
<accession>A0ABT4L8E2</accession>
<keyword evidence="1" id="KW-0472">Membrane</keyword>